<dbReference type="CDD" id="cd01398">
    <property type="entry name" value="RPI_A"/>
    <property type="match status" value="1"/>
</dbReference>
<evidence type="ECO:0000313" key="4">
    <source>
        <dbReference type="Proteomes" id="UP000268007"/>
    </source>
</evidence>
<comment type="caution">
    <text evidence="3">The sequence shown here is derived from an EMBL/GenBank/DDBJ whole genome shotgun (WGS) entry which is preliminary data.</text>
</comment>
<sequence>MNWESSLIKNLGWSADIINIGGKQKVAAQIAEKVKDGDVLGIGSGSTVYLALLAIADRIKNEKLNIKGIPTSLEISMFCSKLGIPLTTLFENKPDWLFDGADEVDPNKSLIKGRGGAMFKEKLLISCSPVNYIIVDESKIVDKLGTNFPVPIEIFPQSLLYVEQELKQLGATNILLRPAKGKDGPIISENNNLILDCKFNDIDSNMEKNIKGITGVIESGLFIGYNVNILEAENK</sequence>
<dbReference type="GO" id="GO:0005829">
    <property type="term" value="C:cytosol"/>
    <property type="evidence" value="ECO:0007669"/>
    <property type="project" value="TreeGrafter"/>
</dbReference>
<proteinExistence type="predicted"/>
<protein>
    <recommendedName>
        <fullName evidence="2">Ribose 5-phosphate isomerase A</fullName>
        <ecNumber evidence="2">5.3.1.6</ecNumber>
    </recommendedName>
</protein>
<keyword evidence="4" id="KW-1185">Reference proteome</keyword>
<dbReference type="SUPFAM" id="SSF75445">
    <property type="entry name" value="D-ribose-5-phosphate isomerase (RpiA), lid domain"/>
    <property type="match status" value="1"/>
</dbReference>
<dbReference type="OrthoDB" id="5870696at2"/>
<dbReference type="EC" id="5.3.1.6" evidence="2"/>
<evidence type="ECO:0000256" key="1">
    <source>
        <dbReference type="ARBA" id="ARBA00023235"/>
    </source>
</evidence>
<dbReference type="InterPro" id="IPR037171">
    <property type="entry name" value="NagB/RpiA_transferase-like"/>
</dbReference>
<dbReference type="Pfam" id="PF06026">
    <property type="entry name" value="Rib_5-P_isom_A"/>
    <property type="match status" value="1"/>
</dbReference>
<organism evidence="3 4">
    <name type="scientific">Mucilaginibacter gracilis</name>
    <dbReference type="NCBI Taxonomy" id="423350"/>
    <lineage>
        <taxon>Bacteria</taxon>
        <taxon>Pseudomonadati</taxon>
        <taxon>Bacteroidota</taxon>
        <taxon>Sphingobacteriia</taxon>
        <taxon>Sphingobacteriales</taxon>
        <taxon>Sphingobacteriaceae</taxon>
        <taxon>Mucilaginibacter</taxon>
    </lineage>
</organism>
<dbReference type="Gene3D" id="3.30.70.260">
    <property type="match status" value="1"/>
</dbReference>
<dbReference type="Gene3D" id="3.40.50.1360">
    <property type="match status" value="1"/>
</dbReference>
<evidence type="ECO:0000313" key="3">
    <source>
        <dbReference type="EMBL" id="RKR83613.1"/>
    </source>
</evidence>
<reference evidence="3 4" key="1">
    <citation type="submission" date="2018-10" db="EMBL/GenBank/DDBJ databases">
        <title>Genomic Encyclopedia of Archaeal and Bacterial Type Strains, Phase II (KMG-II): from individual species to whole genera.</title>
        <authorList>
            <person name="Goeker M."/>
        </authorList>
    </citation>
    <scope>NUCLEOTIDE SEQUENCE [LARGE SCALE GENOMIC DNA]</scope>
    <source>
        <strain evidence="3 4">DSM 18602</strain>
    </source>
</reference>
<dbReference type="InterPro" id="IPR004788">
    <property type="entry name" value="Ribose5P_isomerase_type_A"/>
</dbReference>
<name>A0A495J464_9SPHI</name>
<dbReference type="PANTHER" id="PTHR11934:SF0">
    <property type="entry name" value="RIBOSE-5-PHOSPHATE ISOMERASE"/>
    <property type="match status" value="1"/>
</dbReference>
<dbReference type="RefSeq" id="WP_121199087.1">
    <property type="nucleotide sequence ID" value="NZ_RBKU01000001.1"/>
</dbReference>
<dbReference type="GO" id="GO:0004751">
    <property type="term" value="F:ribose-5-phosphate isomerase activity"/>
    <property type="evidence" value="ECO:0007669"/>
    <property type="project" value="UniProtKB-UniRule"/>
</dbReference>
<dbReference type="GO" id="GO:0006014">
    <property type="term" value="P:D-ribose metabolic process"/>
    <property type="evidence" value="ECO:0007669"/>
    <property type="project" value="TreeGrafter"/>
</dbReference>
<dbReference type="NCBIfam" id="TIGR00021">
    <property type="entry name" value="rpiA"/>
    <property type="match status" value="1"/>
</dbReference>
<dbReference type="EMBL" id="RBKU01000001">
    <property type="protein sequence ID" value="RKR83613.1"/>
    <property type="molecule type" value="Genomic_DNA"/>
</dbReference>
<dbReference type="PANTHER" id="PTHR11934">
    <property type="entry name" value="RIBOSE-5-PHOSPHATE ISOMERASE"/>
    <property type="match status" value="1"/>
</dbReference>
<dbReference type="GO" id="GO:0009052">
    <property type="term" value="P:pentose-phosphate shunt, non-oxidative branch"/>
    <property type="evidence" value="ECO:0007669"/>
    <property type="project" value="InterPro"/>
</dbReference>
<dbReference type="AlphaFoldDB" id="A0A495J464"/>
<keyword evidence="1 3" id="KW-0413">Isomerase</keyword>
<evidence type="ECO:0000256" key="2">
    <source>
        <dbReference type="NCBIfam" id="TIGR00021"/>
    </source>
</evidence>
<dbReference type="SUPFAM" id="SSF100950">
    <property type="entry name" value="NagB/RpiA/CoA transferase-like"/>
    <property type="match status" value="1"/>
</dbReference>
<dbReference type="Proteomes" id="UP000268007">
    <property type="component" value="Unassembled WGS sequence"/>
</dbReference>
<accession>A0A495J464</accession>
<gene>
    <name evidence="3" type="ORF">BDD43_3824</name>
</gene>